<dbReference type="Proteomes" id="UP000612266">
    <property type="component" value="Unassembled WGS sequence"/>
</dbReference>
<accession>A0A6I6FTF3</accession>
<organism evidence="7 10">
    <name type="scientific">Proteus terrae subsp. cibarius</name>
    <dbReference type="NCBI Taxonomy" id="626774"/>
    <lineage>
        <taxon>Bacteria</taxon>
        <taxon>Pseudomonadati</taxon>
        <taxon>Pseudomonadota</taxon>
        <taxon>Gammaproteobacteria</taxon>
        <taxon>Enterobacterales</taxon>
        <taxon>Morganellaceae</taxon>
        <taxon>Proteus</taxon>
    </lineage>
</organism>
<proteinExistence type="inferred from homology"/>
<evidence type="ECO:0000313" key="9">
    <source>
        <dbReference type="Proteomes" id="UP000501338"/>
    </source>
</evidence>
<reference evidence="8 9" key="1">
    <citation type="submission" date="2020-01" db="EMBL/GenBank/DDBJ databases">
        <title>The genomic epidemiology of tigecycline resistance gene tet(X) variants in a swine farm in China.</title>
        <authorList>
            <person name="Peng K."/>
            <person name="Li R."/>
        </authorList>
    </citation>
    <scope>NUCLEOTIDE SEQUENCE [LARGE SCALE GENOMIC DNA]</scope>
    <source>
        <strain evidence="8 9">ZF1</strain>
    </source>
</reference>
<feature type="chain" id="PRO_5044633610" evidence="5">
    <location>
        <begin position="24"/>
        <end position="391"/>
    </location>
</feature>
<dbReference type="InterPro" id="IPR036937">
    <property type="entry name" value="Adhesion_dom_fimbrial_sf"/>
</dbReference>
<feature type="domain" description="Fimbrial-type adhesion" evidence="6">
    <location>
        <begin position="219"/>
        <end position="390"/>
    </location>
</feature>
<evidence type="ECO:0000313" key="7">
    <source>
        <dbReference type="EMBL" id="MBG2914478.1"/>
    </source>
</evidence>
<keyword evidence="4" id="KW-0281">Fimbrium</keyword>
<dbReference type="Gene3D" id="2.60.40.1090">
    <property type="entry name" value="Fimbrial-type adhesion domain"/>
    <property type="match status" value="1"/>
</dbReference>
<dbReference type="EMBL" id="CP047340">
    <property type="protein sequence ID" value="QIF88639.1"/>
    <property type="molecule type" value="Genomic_DNA"/>
</dbReference>
<evidence type="ECO:0000313" key="8">
    <source>
        <dbReference type="EMBL" id="QIF88639.1"/>
    </source>
</evidence>
<comment type="similarity">
    <text evidence="2">Belongs to the fimbrial protein family.</text>
</comment>
<keyword evidence="9" id="KW-1185">Reference proteome</keyword>
<keyword evidence="3 5" id="KW-0732">Signal</keyword>
<gene>
    <name evidence="8" type="ORF">GTH23_00655</name>
    <name evidence="7" type="ORF">I4901_08880</name>
</gene>
<dbReference type="InterPro" id="IPR008966">
    <property type="entry name" value="Adhesion_dom_sf"/>
</dbReference>
<dbReference type="GO" id="GO:0009289">
    <property type="term" value="C:pilus"/>
    <property type="evidence" value="ECO:0007669"/>
    <property type="project" value="UniProtKB-SubCell"/>
</dbReference>
<dbReference type="SUPFAM" id="SSF49401">
    <property type="entry name" value="Bacterial adhesins"/>
    <property type="match status" value="1"/>
</dbReference>
<dbReference type="PANTHER" id="PTHR33420">
    <property type="entry name" value="FIMBRIAL SUBUNIT ELFA-RELATED"/>
    <property type="match status" value="1"/>
</dbReference>
<dbReference type="PANTHER" id="PTHR33420:SF3">
    <property type="entry name" value="FIMBRIAL SUBUNIT ELFA"/>
    <property type="match status" value="1"/>
</dbReference>
<name>A0A6I6FTF3_9GAMM</name>
<dbReference type="GO" id="GO:0043709">
    <property type="term" value="P:cell adhesion involved in single-species biofilm formation"/>
    <property type="evidence" value="ECO:0007669"/>
    <property type="project" value="TreeGrafter"/>
</dbReference>
<comment type="subcellular location">
    <subcellularLocation>
        <location evidence="1">Fimbrium</location>
    </subcellularLocation>
</comment>
<evidence type="ECO:0000256" key="1">
    <source>
        <dbReference type="ARBA" id="ARBA00004561"/>
    </source>
</evidence>
<feature type="signal peptide" evidence="5">
    <location>
        <begin position="1"/>
        <end position="23"/>
    </location>
</feature>
<evidence type="ECO:0000313" key="10">
    <source>
        <dbReference type="Proteomes" id="UP000612266"/>
    </source>
</evidence>
<dbReference type="InterPro" id="IPR050263">
    <property type="entry name" value="Bact_Fimbrial_Adh_Pro"/>
</dbReference>
<dbReference type="GeneID" id="57334081"/>
<dbReference type="RefSeq" id="WP_075672885.1">
    <property type="nucleotide sequence ID" value="NZ_CP045008.1"/>
</dbReference>
<dbReference type="Proteomes" id="UP000501338">
    <property type="component" value="Chromosome"/>
</dbReference>
<protein>
    <submittedName>
        <fullName evidence="7">Fimbrial protein</fullName>
    </submittedName>
</protein>
<dbReference type="Gene3D" id="2.60.40.3310">
    <property type="match status" value="1"/>
</dbReference>
<sequence>MKPIIKNSLALILLLFPVAEVMAKSDVTCTVDKPTQQLHITVSGSVFLGPDAPVGSVIYQSYVDTAQYYYSYNCSADRSNLDDVYRFVMTESTKMLSISGTPVVGAGLPSNVFQTNLPGVGIQFYTMKDKNRSLKIGESVDMSGEVVREFSKATIGDNVNSVNYWSKPYLSFVLIKTGPITPGNAQFTARNQTTIHMPNTRLDHVIAPDFPFTFFDVFITGNVNVMSSTCRTQDYTVNLGSHETTTLPAKGSTTKWINSDIILTNCPAFRGYYSGRKGNIISTEVKQTFPERDPNELRVTIKPVNPTIPEYPGTFKVNDVPGAAKGVGIQLAFGDVGEDFVKFNTPTAFAQPITEKAGVVSVPLRARYIRVDDRLSAGSANGAATFMIEYY</sequence>
<evidence type="ECO:0000259" key="6">
    <source>
        <dbReference type="Pfam" id="PF00419"/>
    </source>
</evidence>
<evidence type="ECO:0000256" key="2">
    <source>
        <dbReference type="ARBA" id="ARBA00006671"/>
    </source>
</evidence>
<dbReference type="Pfam" id="PF00419">
    <property type="entry name" value="Fimbrial"/>
    <property type="match status" value="1"/>
</dbReference>
<evidence type="ECO:0000256" key="5">
    <source>
        <dbReference type="SAM" id="SignalP"/>
    </source>
</evidence>
<dbReference type="InterPro" id="IPR000259">
    <property type="entry name" value="Adhesion_dom_fimbrial"/>
</dbReference>
<dbReference type="AlphaFoldDB" id="A0A6I6FTF3"/>
<evidence type="ECO:0000256" key="3">
    <source>
        <dbReference type="ARBA" id="ARBA00022729"/>
    </source>
</evidence>
<reference evidence="7" key="2">
    <citation type="submission" date="2020-11" db="EMBL/GenBank/DDBJ databases">
        <title>Enhanced detection system for hospital associated transmission using whole genome sequencing surveillance.</title>
        <authorList>
            <person name="Harrison L.H."/>
            <person name="Van Tyne D."/>
            <person name="Marsh J.W."/>
            <person name="Griffith M.P."/>
            <person name="Snyder D.J."/>
            <person name="Cooper V.S."/>
            <person name="Mustapha M."/>
        </authorList>
    </citation>
    <scope>NUCLEOTIDE SEQUENCE</scope>
    <source>
        <strain evidence="7">PR00070</strain>
    </source>
</reference>
<dbReference type="EMBL" id="JADSJR010000009">
    <property type="protein sequence ID" value="MBG2914478.1"/>
    <property type="molecule type" value="Genomic_DNA"/>
</dbReference>
<evidence type="ECO:0000256" key="4">
    <source>
        <dbReference type="ARBA" id="ARBA00023263"/>
    </source>
</evidence>